<dbReference type="AlphaFoldDB" id="A0A6G7BJB8"/>
<name>A0A6G7BJB8_9LACO</name>
<sequence length="85" mass="9795">MIDKDKAIEIAQKYAIDHLLVRNCKIEDLQATVIDDYFTIKVEPIEVTQDTIVYTNKSNLVTVDKRTGDTYLIDEDGYKPMVSRL</sequence>
<gene>
    <name evidence="1" type="ORF">G6Z83_02400</name>
</gene>
<organism evidence="1 2">
    <name type="scientific">Lactobacillus iners</name>
    <dbReference type="NCBI Taxonomy" id="147802"/>
    <lineage>
        <taxon>Bacteria</taxon>
        <taxon>Bacillati</taxon>
        <taxon>Bacillota</taxon>
        <taxon>Bacilli</taxon>
        <taxon>Lactobacillales</taxon>
        <taxon>Lactobacillaceae</taxon>
        <taxon>Lactobacillus</taxon>
    </lineage>
</organism>
<dbReference type="Proteomes" id="UP000501676">
    <property type="component" value="Chromosome"/>
</dbReference>
<accession>A0A6G7BJB8</accession>
<reference evidence="1 2" key="1">
    <citation type="submission" date="2020-02" db="EMBL/GenBank/DDBJ databases">
        <title>Complete genome sequences of six Lactobacillus iners strains isolated from the human vagina.</title>
        <authorList>
            <person name="France M.T."/>
            <person name="Rutt L."/>
            <person name="Narina S."/>
            <person name="Arbaugh S."/>
            <person name="Humphrys M.S."/>
            <person name="Ma B."/>
            <person name="Hayward M.R."/>
            <person name="Relman D."/>
            <person name="Kwon D.S."/>
            <person name="Ravel J."/>
        </authorList>
    </citation>
    <scope>NUCLEOTIDE SEQUENCE [LARGE SCALE GENOMIC DNA]</scope>
    <source>
        <strain evidence="1 2">C0210C1</strain>
    </source>
</reference>
<dbReference type="EMBL" id="CP049228">
    <property type="protein sequence ID" value="QIH23589.1"/>
    <property type="molecule type" value="Genomic_DNA"/>
</dbReference>
<proteinExistence type="predicted"/>
<dbReference type="RefSeq" id="WP_006730930.1">
    <property type="nucleotide sequence ID" value="NZ_CP049223.1"/>
</dbReference>
<evidence type="ECO:0000313" key="1">
    <source>
        <dbReference type="EMBL" id="QIH23589.1"/>
    </source>
</evidence>
<protein>
    <submittedName>
        <fullName evidence="1">Uncharacterized protein</fullName>
    </submittedName>
</protein>
<evidence type="ECO:0000313" key="2">
    <source>
        <dbReference type="Proteomes" id="UP000501676"/>
    </source>
</evidence>